<evidence type="ECO:0000313" key="4">
    <source>
        <dbReference type="EMBL" id="GAA4074796.1"/>
    </source>
</evidence>
<gene>
    <name evidence="4" type="ORF">GCM10022233_61020</name>
</gene>
<dbReference type="PANTHER" id="PTHR11487">
    <property type="entry name" value="THIOESTERASE"/>
    <property type="match status" value="1"/>
</dbReference>
<dbReference type="EMBL" id="BAAAZY010000018">
    <property type="protein sequence ID" value="GAA4074796.1"/>
    <property type="molecule type" value="Genomic_DNA"/>
</dbReference>
<organism evidence="4 5">
    <name type="scientific">Streptomyces shaanxiensis</name>
    <dbReference type="NCBI Taxonomy" id="653357"/>
    <lineage>
        <taxon>Bacteria</taxon>
        <taxon>Bacillati</taxon>
        <taxon>Actinomycetota</taxon>
        <taxon>Actinomycetes</taxon>
        <taxon>Kitasatosporales</taxon>
        <taxon>Streptomycetaceae</taxon>
        <taxon>Streptomyces</taxon>
    </lineage>
</organism>
<comment type="similarity">
    <text evidence="1">Belongs to the thioesterase family.</text>
</comment>
<proteinExistence type="inferred from homology"/>
<sequence>MTESADTWFRRYRATTAPRLRLVCLPHAGGSPTAYRTWAHRLPEDVELLATCYPGRQDRFAEPFADSIGELADGVAQALEPLLDTPLALFGHSMGAAVAHEVTLRLDARHGVRPLRLFVSGADAPHRRERTDLHTRDDAGFIAEIRQLGSSSLAEIDDPALLEMVLPVIRADYRLVETYRPDPAAKTRCPVVAYVGDQDEDCAIEDVRAWSETTTAGFEMRVFPGDHFYLERREPELLAHLTGHLRADLRLRAAVGRAAGAAAEHGA</sequence>
<keyword evidence="2 4" id="KW-0378">Hydrolase</keyword>
<dbReference type="Pfam" id="PF00975">
    <property type="entry name" value="Thioesterase"/>
    <property type="match status" value="1"/>
</dbReference>
<dbReference type="InterPro" id="IPR001031">
    <property type="entry name" value="Thioesterase"/>
</dbReference>
<dbReference type="RefSeq" id="WP_345017452.1">
    <property type="nucleotide sequence ID" value="NZ_BAAAZY010000018.1"/>
</dbReference>
<protein>
    <submittedName>
        <fullName evidence="4">Alpha/beta fold hydrolase</fullName>
    </submittedName>
</protein>
<reference evidence="5" key="1">
    <citation type="journal article" date="2019" name="Int. J. Syst. Evol. Microbiol.">
        <title>The Global Catalogue of Microorganisms (GCM) 10K type strain sequencing project: providing services to taxonomists for standard genome sequencing and annotation.</title>
        <authorList>
            <consortium name="The Broad Institute Genomics Platform"/>
            <consortium name="The Broad Institute Genome Sequencing Center for Infectious Disease"/>
            <person name="Wu L."/>
            <person name="Ma J."/>
        </authorList>
    </citation>
    <scope>NUCLEOTIDE SEQUENCE [LARGE SCALE GENOMIC DNA]</scope>
    <source>
        <strain evidence="5">JCM 16925</strain>
    </source>
</reference>
<dbReference type="Gene3D" id="3.40.50.1820">
    <property type="entry name" value="alpha/beta hydrolase"/>
    <property type="match status" value="1"/>
</dbReference>
<dbReference type="InterPro" id="IPR020802">
    <property type="entry name" value="TesA-like"/>
</dbReference>
<dbReference type="SUPFAM" id="SSF53474">
    <property type="entry name" value="alpha/beta-Hydrolases"/>
    <property type="match status" value="1"/>
</dbReference>
<dbReference type="Proteomes" id="UP001499984">
    <property type="component" value="Unassembled WGS sequence"/>
</dbReference>
<evidence type="ECO:0000256" key="2">
    <source>
        <dbReference type="ARBA" id="ARBA00022801"/>
    </source>
</evidence>
<evidence type="ECO:0000259" key="3">
    <source>
        <dbReference type="SMART" id="SM00824"/>
    </source>
</evidence>
<dbReference type="SMART" id="SM00824">
    <property type="entry name" value="PKS_TE"/>
    <property type="match status" value="1"/>
</dbReference>
<evidence type="ECO:0000256" key="1">
    <source>
        <dbReference type="ARBA" id="ARBA00007169"/>
    </source>
</evidence>
<dbReference type="PANTHER" id="PTHR11487:SF0">
    <property type="entry name" value="S-ACYL FATTY ACID SYNTHASE THIOESTERASE, MEDIUM CHAIN"/>
    <property type="match status" value="1"/>
</dbReference>
<dbReference type="InterPro" id="IPR012223">
    <property type="entry name" value="TEII"/>
</dbReference>
<dbReference type="InterPro" id="IPR029058">
    <property type="entry name" value="AB_hydrolase_fold"/>
</dbReference>
<evidence type="ECO:0000313" key="5">
    <source>
        <dbReference type="Proteomes" id="UP001499984"/>
    </source>
</evidence>
<dbReference type="GO" id="GO:0016787">
    <property type="term" value="F:hydrolase activity"/>
    <property type="evidence" value="ECO:0007669"/>
    <property type="project" value="UniProtKB-KW"/>
</dbReference>
<accession>A0ABP7VVG1</accession>
<comment type="caution">
    <text evidence="4">The sequence shown here is derived from an EMBL/GenBank/DDBJ whole genome shotgun (WGS) entry which is preliminary data.</text>
</comment>
<feature type="domain" description="Thioesterase TesA-like" evidence="3">
    <location>
        <begin position="23"/>
        <end position="245"/>
    </location>
</feature>
<keyword evidence="5" id="KW-1185">Reference proteome</keyword>
<name>A0ABP7VVG1_9ACTN</name>